<dbReference type="EMBL" id="AY010120">
    <property type="protein sequence ID" value="AAK82927.1"/>
    <property type="molecule type" value="Genomic_DNA"/>
</dbReference>
<proteinExistence type="predicted"/>
<keyword evidence="1" id="KW-0472">Membrane</keyword>
<evidence type="ECO:0000313" key="2">
    <source>
        <dbReference type="EMBL" id="AAK82927.1"/>
    </source>
</evidence>
<feature type="transmembrane region" description="Helical" evidence="1">
    <location>
        <begin position="137"/>
        <end position="157"/>
    </location>
</feature>
<name>Q93M72_XANOO</name>
<evidence type="ECO:0000256" key="1">
    <source>
        <dbReference type="SAM" id="Phobius"/>
    </source>
</evidence>
<keyword evidence="1" id="KW-0812">Transmembrane</keyword>
<protein>
    <submittedName>
        <fullName evidence="2">Uncharacterized protein</fullName>
    </submittedName>
</protein>
<feature type="transmembrane region" description="Helical" evidence="1">
    <location>
        <begin position="53"/>
        <end position="77"/>
    </location>
</feature>
<accession>Q93M72</accession>
<sequence length="231" mass="24103">MPASRRSACVVRATATCAGSSWSGDGGRPHRIAAMSAMQPASAKQRGGFVTPLAWVSLFLGVVSALANLVQIAMIALTPDAASLGLPEGITLPPSWQWLIDHAMSLSVAGMVLSAAFSGLSWALLQRREWARIGFVAVLLVTGLLNFGGLALIGPLFDGVQTLLPADALQSPEWPQLQARLQATRQMAVVLTGVGALAIGGIHAALAWRLCTPAVRAEFSSVASFGRKQVP</sequence>
<keyword evidence="1" id="KW-1133">Transmembrane helix</keyword>
<reference evidence="2" key="1">
    <citation type="journal article" date="2002" name="J. Bacteriol.">
        <title>Genetic locus encoding functions involved in biosynthesis and outer membrane localization of xanthomonadin in Xanthomonas oryzae pv. oryzae.</title>
        <authorList>
            <person name="Goel A.K."/>
            <person name="Rajagopal L."/>
            <person name="Nagesh N."/>
            <person name="Sonti R.V."/>
        </authorList>
    </citation>
    <scope>NUCLEOTIDE SEQUENCE</scope>
</reference>
<organism evidence="2">
    <name type="scientific">Xanthomonas oryzae pv. oryzae</name>
    <dbReference type="NCBI Taxonomy" id="64187"/>
    <lineage>
        <taxon>Bacteria</taxon>
        <taxon>Pseudomonadati</taxon>
        <taxon>Pseudomonadota</taxon>
        <taxon>Gammaproteobacteria</taxon>
        <taxon>Lysobacterales</taxon>
        <taxon>Lysobacteraceae</taxon>
        <taxon>Xanthomonas</taxon>
    </lineage>
</organism>
<dbReference type="AlphaFoldDB" id="Q93M72"/>
<feature type="transmembrane region" description="Helical" evidence="1">
    <location>
        <begin position="187"/>
        <end position="208"/>
    </location>
</feature>
<feature type="transmembrane region" description="Helical" evidence="1">
    <location>
        <begin position="103"/>
        <end position="125"/>
    </location>
</feature>